<evidence type="ECO:0000259" key="11">
    <source>
        <dbReference type="Pfam" id="PF00561"/>
    </source>
</evidence>
<dbReference type="RefSeq" id="WP_166745473.1">
    <property type="nucleotide sequence ID" value="NZ_BAAAEV010000001.1"/>
</dbReference>
<dbReference type="Gene3D" id="3.40.50.1820">
    <property type="entry name" value="alpha/beta hydrolase"/>
    <property type="match status" value="1"/>
</dbReference>
<dbReference type="PANTHER" id="PTHR43722">
    <property type="entry name" value="PROLINE IMINOPEPTIDASE"/>
    <property type="match status" value="1"/>
</dbReference>
<evidence type="ECO:0000313" key="13">
    <source>
        <dbReference type="Proteomes" id="UP000788153"/>
    </source>
</evidence>
<proteinExistence type="inferred from homology"/>
<evidence type="ECO:0000256" key="8">
    <source>
        <dbReference type="ARBA" id="ARBA00022670"/>
    </source>
</evidence>
<sequence>MPVRDTRLWVDDSGPRDAPVLVYMHGGPGVGALEFETYMKPALADRVRLISIDQRGVLRSDPIAKDAKISVADLVADFEAVRAALGIARWQVLGHSFGGMLAMHYALAHPDRVSRLSLENPAYDAAASGHWVAAATAQALNGASPEAAVAADRLADRATVVDPTFFDKLGPAMAALGDRRQDLYVVQAKHRDMFSRLATTSGLPDARWEQGQIPGLALLKSPDFYTPMIPRVQGLKMPILYVRGSGDHTTSPEEIAALLAAGARMETVANAGHFIHVEEPAELADLLAS</sequence>
<evidence type="ECO:0000256" key="2">
    <source>
        <dbReference type="ARBA" id="ARBA00004496"/>
    </source>
</evidence>
<evidence type="ECO:0000313" key="12">
    <source>
        <dbReference type="EMBL" id="NIJ24330.1"/>
    </source>
</evidence>
<evidence type="ECO:0000256" key="10">
    <source>
        <dbReference type="ARBA" id="ARBA00029605"/>
    </source>
</evidence>
<organism evidence="12 13">
    <name type="scientific">Sphingomonas japonica</name>
    <dbReference type="NCBI Taxonomy" id="511662"/>
    <lineage>
        <taxon>Bacteria</taxon>
        <taxon>Pseudomonadati</taxon>
        <taxon>Pseudomonadota</taxon>
        <taxon>Alphaproteobacteria</taxon>
        <taxon>Sphingomonadales</taxon>
        <taxon>Sphingomonadaceae</taxon>
        <taxon>Sphingomonas</taxon>
    </lineage>
</organism>
<keyword evidence="8" id="KW-0645">Protease</keyword>
<dbReference type="InterPro" id="IPR005944">
    <property type="entry name" value="Pro_iminopeptidase"/>
</dbReference>
<dbReference type="SUPFAM" id="SSF53474">
    <property type="entry name" value="alpha/beta-Hydrolases"/>
    <property type="match status" value="1"/>
</dbReference>
<reference evidence="12 13" key="1">
    <citation type="submission" date="2020-03" db="EMBL/GenBank/DDBJ databases">
        <title>Genomic Encyclopedia of Type Strains, Phase IV (KMG-IV): sequencing the most valuable type-strain genomes for metagenomic binning, comparative biology and taxonomic classification.</title>
        <authorList>
            <person name="Goeker M."/>
        </authorList>
    </citation>
    <scope>NUCLEOTIDE SEQUENCE [LARGE SCALE GENOMIC DNA]</scope>
    <source>
        <strain evidence="12 13">DSM 22753</strain>
    </source>
</reference>
<evidence type="ECO:0000256" key="3">
    <source>
        <dbReference type="ARBA" id="ARBA00010088"/>
    </source>
</evidence>
<dbReference type="PANTHER" id="PTHR43722:SF1">
    <property type="entry name" value="PROLINE IMINOPEPTIDASE"/>
    <property type="match status" value="1"/>
</dbReference>
<evidence type="ECO:0000256" key="1">
    <source>
        <dbReference type="ARBA" id="ARBA00001585"/>
    </source>
</evidence>
<dbReference type="PRINTS" id="PR00111">
    <property type="entry name" value="ABHYDROLASE"/>
</dbReference>
<keyword evidence="6 12" id="KW-0031">Aminopeptidase</keyword>
<dbReference type="Pfam" id="PF00561">
    <property type="entry name" value="Abhydrolase_1"/>
    <property type="match status" value="1"/>
</dbReference>
<comment type="similarity">
    <text evidence="3">Belongs to the peptidase S33 family.</text>
</comment>
<protein>
    <recommendedName>
        <fullName evidence="5">Proline iminopeptidase</fullName>
        <ecNumber evidence="4">3.4.11.5</ecNumber>
    </recommendedName>
    <alternativeName>
        <fullName evidence="10">Prolyl aminopeptidase</fullName>
    </alternativeName>
</protein>
<keyword evidence="9 12" id="KW-0378">Hydrolase</keyword>
<evidence type="ECO:0000256" key="9">
    <source>
        <dbReference type="ARBA" id="ARBA00022801"/>
    </source>
</evidence>
<dbReference type="Proteomes" id="UP000788153">
    <property type="component" value="Unassembled WGS sequence"/>
</dbReference>
<dbReference type="InterPro" id="IPR000073">
    <property type="entry name" value="AB_hydrolase_1"/>
</dbReference>
<comment type="catalytic activity">
    <reaction evidence="1">
        <text>Release of N-terminal proline from a peptide.</text>
        <dbReference type="EC" id="3.4.11.5"/>
    </reaction>
</comment>
<evidence type="ECO:0000256" key="6">
    <source>
        <dbReference type="ARBA" id="ARBA00022438"/>
    </source>
</evidence>
<comment type="caution">
    <text evidence="12">The sequence shown here is derived from an EMBL/GenBank/DDBJ whole genome shotgun (WGS) entry which is preliminary data.</text>
</comment>
<dbReference type="EC" id="3.4.11.5" evidence="4"/>
<evidence type="ECO:0000256" key="5">
    <source>
        <dbReference type="ARBA" id="ARBA00021843"/>
    </source>
</evidence>
<feature type="domain" description="AB hydrolase-1" evidence="11">
    <location>
        <begin position="19"/>
        <end position="280"/>
    </location>
</feature>
<dbReference type="InterPro" id="IPR029058">
    <property type="entry name" value="AB_hydrolase_fold"/>
</dbReference>
<gene>
    <name evidence="12" type="ORF">FHT01_001872</name>
</gene>
<keyword evidence="13" id="KW-1185">Reference proteome</keyword>
<dbReference type="PRINTS" id="PR00793">
    <property type="entry name" value="PROAMNOPTASE"/>
</dbReference>
<evidence type="ECO:0000256" key="4">
    <source>
        <dbReference type="ARBA" id="ARBA00012568"/>
    </source>
</evidence>
<evidence type="ECO:0000256" key="7">
    <source>
        <dbReference type="ARBA" id="ARBA00022490"/>
    </source>
</evidence>
<dbReference type="EMBL" id="JAASQP010000001">
    <property type="protein sequence ID" value="NIJ24330.1"/>
    <property type="molecule type" value="Genomic_DNA"/>
</dbReference>
<keyword evidence="7" id="KW-0963">Cytoplasm</keyword>
<dbReference type="GO" id="GO:0004177">
    <property type="term" value="F:aminopeptidase activity"/>
    <property type="evidence" value="ECO:0007669"/>
    <property type="project" value="UniProtKB-KW"/>
</dbReference>
<accession>A0ABX0U1B5</accession>
<dbReference type="InterPro" id="IPR002410">
    <property type="entry name" value="Peptidase_S33"/>
</dbReference>
<comment type="subcellular location">
    <subcellularLocation>
        <location evidence="2">Cytoplasm</location>
    </subcellularLocation>
</comment>
<name>A0ABX0U1B5_9SPHN</name>